<reference evidence="1 2" key="1">
    <citation type="journal article" date="2015" name="Nature">
        <title>rRNA introns, odd ribosomes, and small enigmatic genomes across a large radiation of phyla.</title>
        <authorList>
            <person name="Brown C.T."/>
            <person name="Hug L.A."/>
            <person name="Thomas B.C."/>
            <person name="Sharon I."/>
            <person name="Castelle C.J."/>
            <person name="Singh A."/>
            <person name="Wilkins M.J."/>
            <person name="Williams K.H."/>
            <person name="Banfield J.F."/>
        </authorList>
    </citation>
    <scope>NUCLEOTIDE SEQUENCE [LARGE SCALE GENOMIC DNA]</scope>
</reference>
<protein>
    <submittedName>
        <fullName evidence="1">Uncharacterized protein</fullName>
    </submittedName>
</protein>
<dbReference type="EMBL" id="LBVT01000006">
    <property type="protein sequence ID" value="KKQ92773.1"/>
    <property type="molecule type" value="Genomic_DNA"/>
</dbReference>
<gene>
    <name evidence="1" type="ORF">UT16_C0006G0004</name>
</gene>
<accession>A0A0G0LLK6</accession>
<organism evidence="1 2">
    <name type="scientific">Candidatus Azambacteria bacterium GW2011_GWA2_39_10</name>
    <dbReference type="NCBI Taxonomy" id="1618611"/>
    <lineage>
        <taxon>Bacteria</taxon>
        <taxon>Candidatus Azamiibacteriota</taxon>
    </lineage>
</organism>
<dbReference type="Proteomes" id="UP000034706">
    <property type="component" value="Unassembled WGS sequence"/>
</dbReference>
<name>A0A0G0LLK6_9BACT</name>
<proteinExistence type="predicted"/>
<dbReference type="AlphaFoldDB" id="A0A0G0LLK6"/>
<evidence type="ECO:0000313" key="1">
    <source>
        <dbReference type="EMBL" id="KKQ92773.1"/>
    </source>
</evidence>
<comment type="caution">
    <text evidence="1">The sequence shown here is derived from an EMBL/GenBank/DDBJ whole genome shotgun (WGS) entry which is preliminary data.</text>
</comment>
<sequence length="76" mass="8937">MKIERQGKKFNLSLDLAESLVLLCLVAEEKISININVFNFKEPEKIKKILAEFHRNAYELAKLKVPEEKDVKFFKQ</sequence>
<evidence type="ECO:0000313" key="2">
    <source>
        <dbReference type="Proteomes" id="UP000034706"/>
    </source>
</evidence>